<dbReference type="AlphaFoldDB" id="A0A2U1MA27"/>
<keyword evidence="5" id="KW-1185">Reference proteome</keyword>
<accession>A0A2U1MA27</accession>
<keyword evidence="3" id="KW-0131">Cell cycle</keyword>
<dbReference type="SUPFAM" id="SSF47954">
    <property type="entry name" value="Cyclin-like"/>
    <property type="match status" value="1"/>
</dbReference>
<comment type="caution">
    <text evidence="4">The sequence shown here is derived from an EMBL/GenBank/DDBJ whole genome shotgun (WGS) entry which is preliminary data.</text>
</comment>
<dbReference type="Proteomes" id="UP000245207">
    <property type="component" value="Unassembled WGS sequence"/>
</dbReference>
<dbReference type="InterPro" id="IPR013922">
    <property type="entry name" value="Cyclin_PHO80-like"/>
</dbReference>
<organism evidence="4 5">
    <name type="scientific">Artemisia annua</name>
    <name type="common">Sweet wormwood</name>
    <dbReference type="NCBI Taxonomy" id="35608"/>
    <lineage>
        <taxon>Eukaryota</taxon>
        <taxon>Viridiplantae</taxon>
        <taxon>Streptophyta</taxon>
        <taxon>Embryophyta</taxon>
        <taxon>Tracheophyta</taxon>
        <taxon>Spermatophyta</taxon>
        <taxon>Magnoliopsida</taxon>
        <taxon>eudicotyledons</taxon>
        <taxon>Gunneridae</taxon>
        <taxon>Pentapetalae</taxon>
        <taxon>asterids</taxon>
        <taxon>campanulids</taxon>
        <taxon>Asterales</taxon>
        <taxon>Asteraceae</taxon>
        <taxon>Asteroideae</taxon>
        <taxon>Anthemideae</taxon>
        <taxon>Artemisiinae</taxon>
        <taxon>Artemisia</taxon>
    </lineage>
</organism>
<proteinExistence type="inferred from homology"/>
<comment type="similarity">
    <text evidence="1">Belongs to the cyclin family. Cyclin U/P subfamily.</text>
</comment>
<dbReference type="EMBL" id="PKPP01005985">
    <property type="protein sequence ID" value="PWA58120.1"/>
    <property type="molecule type" value="Genomic_DNA"/>
</dbReference>
<keyword evidence="2" id="KW-0132">Cell division</keyword>
<dbReference type="PANTHER" id="PTHR15615">
    <property type="match status" value="1"/>
</dbReference>
<sequence>MDGTRNNYTNEPGGGCIQQKTRFSNTLALCRKNLWGIPGSTMPCLDIEASTHENDEICLTLGLTGRTNQKPGTPKVIALLSSILQESVEENENLLKTTHAKDILTDFHGSRAPTLTIKQYVDRIFRYSRCSPSCFVVAYIYMDRFIQAENIILTSLNVHRLLITSIMVAAKFIDEAFFNNAHYAKVGGVTTSEMNRLEMKFLFGIDFRLYVNDSTFRKYCSELMSGAKEVHIEQPLHAIFACGIKDNSSYHPSIGIEIE</sequence>
<evidence type="ECO:0000256" key="3">
    <source>
        <dbReference type="ARBA" id="ARBA00023306"/>
    </source>
</evidence>
<gene>
    <name evidence="4" type="ORF">CTI12_AA402260</name>
</gene>
<evidence type="ECO:0000256" key="1">
    <source>
        <dbReference type="ARBA" id="ARBA00007215"/>
    </source>
</evidence>
<dbReference type="GO" id="GO:0051301">
    <property type="term" value="P:cell division"/>
    <property type="evidence" value="ECO:0007669"/>
    <property type="project" value="UniProtKB-KW"/>
</dbReference>
<dbReference type="Gene3D" id="1.10.472.10">
    <property type="entry name" value="Cyclin-like"/>
    <property type="match status" value="1"/>
</dbReference>
<evidence type="ECO:0000313" key="4">
    <source>
        <dbReference type="EMBL" id="PWA58120.1"/>
    </source>
</evidence>
<reference evidence="4 5" key="1">
    <citation type="journal article" date="2018" name="Mol. Plant">
        <title>The genome of Artemisia annua provides insight into the evolution of Asteraceae family and artemisinin biosynthesis.</title>
        <authorList>
            <person name="Shen Q."/>
            <person name="Zhang L."/>
            <person name="Liao Z."/>
            <person name="Wang S."/>
            <person name="Yan T."/>
            <person name="Shi P."/>
            <person name="Liu M."/>
            <person name="Fu X."/>
            <person name="Pan Q."/>
            <person name="Wang Y."/>
            <person name="Lv Z."/>
            <person name="Lu X."/>
            <person name="Zhang F."/>
            <person name="Jiang W."/>
            <person name="Ma Y."/>
            <person name="Chen M."/>
            <person name="Hao X."/>
            <person name="Li L."/>
            <person name="Tang Y."/>
            <person name="Lv G."/>
            <person name="Zhou Y."/>
            <person name="Sun X."/>
            <person name="Brodelius P.E."/>
            <person name="Rose J.K.C."/>
            <person name="Tang K."/>
        </authorList>
    </citation>
    <scope>NUCLEOTIDE SEQUENCE [LARGE SCALE GENOMIC DNA]</scope>
    <source>
        <strain evidence="5">cv. Huhao1</strain>
        <tissue evidence="4">Leaf</tissue>
    </source>
</reference>
<protein>
    <submittedName>
        <fullName evidence="4">Cyclin-P3-1</fullName>
    </submittedName>
</protein>
<evidence type="ECO:0000256" key="2">
    <source>
        <dbReference type="ARBA" id="ARBA00022618"/>
    </source>
</evidence>
<dbReference type="GO" id="GO:0019901">
    <property type="term" value="F:protein kinase binding"/>
    <property type="evidence" value="ECO:0007669"/>
    <property type="project" value="InterPro"/>
</dbReference>
<dbReference type="OrthoDB" id="337735at2759"/>
<name>A0A2U1MA27_ARTAN</name>
<dbReference type="STRING" id="35608.A0A2U1MA27"/>
<dbReference type="InterPro" id="IPR036915">
    <property type="entry name" value="Cyclin-like_sf"/>
</dbReference>
<evidence type="ECO:0000313" key="5">
    <source>
        <dbReference type="Proteomes" id="UP000245207"/>
    </source>
</evidence>
<dbReference type="PANTHER" id="PTHR15615:SF125">
    <property type="entry name" value="CYCLIN PHO80, CYCLIN-LIKE SUPERFAMILY"/>
    <property type="match status" value="1"/>
</dbReference>
<dbReference type="Pfam" id="PF08613">
    <property type="entry name" value="Cyclin"/>
    <property type="match status" value="1"/>
</dbReference>